<evidence type="ECO:0000256" key="1">
    <source>
        <dbReference type="SAM" id="Phobius"/>
    </source>
</evidence>
<dbReference type="Proteomes" id="UP001608902">
    <property type="component" value="Unassembled WGS sequence"/>
</dbReference>
<organism evidence="2 3">
    <name type="scientific">Gnathostoma spinigerum</name>
    <dbReference type="NCBI Taxonomy" id="75299"/>
    <lineage>
        <taxon>Eukaryota</taxon>
        <taxon>Metazoa</taxon>
        <taxon>Ecdysozoa</taxon>
        <taxon>Nematoda</taxon>
        <taxon>Chromadorea</taxon>
        <taxon>Rhabditida</taxon>
        <taxon>Spirurina</taxon>
        <taxon>Gnathostomatomorpha</taxon>
        <taxon>Gnathostomatoidea</taxon>
        <taxon>Gnathostomatidae</taxon>
        <taxon>Gnathostoma</taxon>
    </lineage>
</organism>
<keyword evidence="1" id="KW-0812">Transmembrane</keyword>
<evidence type="ECO:0000313" key="3">
    <source>
        <dbReference type="Proteomes" id="UP001608902"/>
    </source>
</evidence>
<keyword evidence="3" id="KW-1185">Reference proteome</keyword>
<evidence type="ECO:0000313" key="2">
    <source>
        <dbReference type="EMBL" id="MFH4984532.1"/>
    </source>
</evidence>
<accession>A0ABD6F441</accession>
<dbReference type="EMBL" id="JBGFUD010018377">
    <property type="protein sequence ID" value="MFH4984532.1"/>
    <property type="molecule type" value="Genomic_DNA"/>
</dbReference>
<proteinExistence type="predicted"/>
<gene>
    <name evidence="2" type="ORF">AB6A40_011241</name>
</gene>
<reference evidence="2 3" key="1">
    <citation type="submission" date="2024-08" db="EMBL/GenBank/DDBJ databases">
        <title>Gnathostoma spinigerum genome.</title>
        <authorList>
            <person name="Gonzalez-Bertolin B."/>
            <person name="Monzon S."/>
            <person name="Zaballos A."/>
            <person name="Jimenez P."/>
            <person name="Dekumyoy P."/>
            <person name="Varona S."/>
            <person name="Cuesta I."/>
            <person name="Sumanam S."/>
            <person name="Adisakwattana P."/>
            <person name="Gasser R.B."/>
            <person name="Hernandez-Gonzalez A."/>
            <person name="Young N.D."/>
            <person name="Perteguer M.J."/>
        </authorList>
    </citation>
    <scope>NUCLEOTIDE SEQUENCE [LARGE SCALE GENOMIC DNA]</scope>
    <source>
        <strain evidence="2">AL3</strain>
        <tissue evidence="2">Liver</tissue>
    </source>
</reference>
<protein>
    <submittedName>
        <fullName evidence="2">Uncharacterized protein</fullName>
    </submittedName>
</protein>
<dbReference type="AlphaFoldDB" id="A0ABD6F441"/>
<comment type="caution">
    <text evidence="2">The sequence shown here is derived from an EMBL/GenBank/DDBJ whole genome shotgun (WGS) entry which is preliminary data.</text>
</comment>
<feature type="transmembrane region" description="Helical" evidence="1">
    <location>
        <begin position="87"/>
        <end position="111"/>
    </location>
</feature>
<keyword evidence="1" id="KW-1133">Transmembrane helix</keyword>
<keyword evidence="1" id="KW-0472">Membrane</keyword>
<sequence>MKEEDMIRVGLETISSHIHNLQVMKETANFVQTRIRDLLNRSDALEKQKATYNEYFLSCLKDYLALKDKLYSVQQNVRKLYVRVNQVFYILYPNFSSMFYMFGIFLILTLVPADMWVLVVVPGDIVLAVERMY</sequence>
<name>A0ABD6F441_9BILA</name>